<proteinExistence type="predicted"/>
<feature type="compositionally biased region" description="Basic residues" evidence="1">
    <location>
        <begin position="202"/>
        <end position="212"/>
    </location>
</feature>
<sequence>MPTPPTEVAARSSRWCRKSMIGQVLKMSIGARSTVYQKFSFRPLFVTLAVAGPLLAGCSGTPEFLSRDAEWFSKPGRVFIKNISIETPPLTPDKPITPDDLVSADGRCPGMAPAPGDPNAPQDGQVTPLSQGGTVALGHTECDVARGLGAPDHVSLSTNERGDRSTVLTYNRGPRPGIYAFTAGRLTSIERVQEAAPERRPARGKRRSAQSG</sequence>
<feature type="region of interest" description="Disordered" evidence="1">
    <location>
        <begin position="190"/>
        <end position="212"/>
    </location>
</feature>
<dbReference type="AlphaFoldDB" id="E6VDM6"/>
<dbReference type="STRING" id="652103.Rpdx1_2369"/>
<reference evidence="2" key="1">
    <citation type="submission" date="2010-12" db="EMBL/GenBank/DDBJ databases">
        <title>Complete sequence of Rhodopseudomonas palustris DX-1.</title>
        <authorList>
            <consortium name="US DOE Joint Genome Institute"/>
            <person name="Lucas S."/>
            <person name="Copeland A."/>
            <person name="Lapidus A."/>
            <person name="Cheng J.-F."/>
            <person name="Goodwin L."/>
            <person name="Pitluck S."/>
            <person name="Misra M."/>
            <person name="Chertkov O."/>
            <person name="Detter J.C."/>
            <person name="Han C."/>
            <person name="Tapia R."/>
            <person name="Land M."/>
            <person name="Hauser L."/>
            <person name="Kyrpides N."/>
            <person name="Ivanova N."/>
            <person name="Ovchinnikova G."/>
            <person name="Logan B."/>
            <person name="Oda Y."/>
            <person name="Harwood C."/>
            <person name="Woyke T."/>
        </authorList>
    </citation>
    <scope>NUCLEOTIDE SEQUENCE [LARGE SCALE GENOMIC DNA]</scope>
    <source>
        <strain evidence="2">DX-1</strain>
    </source>
</reference>
<dbReference type="HOGENOM" id="CLU_1509470_0_0_5"/>
<accession>E6VDM6</accession>
<organism evidence="2 3">
    <name type="scientific">Rhodopseudomonas palustris (strain DX-1)</name>
    <dbReference type="NCBI Taxonomy" id="652103"/>
    <lineage>
        <taxon>Bacteria</taxon>
        <taxon>Pseudomonadati</taxon>
        <taxon>Pseudomonadota</taxon>
        <taxon>Alphaproteobacteria</taxon>
        <taxon>Hyphomicrobiales</taxon>
        <taxon>Nitrobacteraceae</taxon>
        <taxon>Rhodopseudomonas</taxon>
    </lineage>
</organism>
<dbReference type="EMBL" id="CP002418">
    <property type="protein sequence ID" value="ADU43960.1"/>
    <property type="molecule type" value="Genomic_DNA"/>
</dbReference>
<evidence type="ECO:0000313" key="3">
    <source>
        <dbReference type="Proteomes" id="UP000001402"/>
    </source>
</evidence>
<feature type="compositionally biased region" description="Basic and acidic residues" evidence="1">
    <location>
        <begin position="191"/>
        <end position="201"/>
    </location>
</feature>
<dbReference type="KEGG" id="rpx:Rpdx1_2369"/>
<evidence type="ECO:0000256" key="1">
    <source>
        <dbReference type="SAM" id="MobiDB-lite"/>
    </source>
</evidence>
<evidence type="ECO:0000313" key="2">
    <source>
        <dbReference type="EMBL" id="ADU43960.1"/>
    </source>
</evidence>
<gene>
    <name evidence="2" type="ordered locus">Rpdx1_2369</name>
</gene>
<dbReference type="eggNOG" id="ENOG502ZR1Z">
    <property type="taxonomic scope" value="Bacteria"/>
</dbReference>
<dbReference type="Proteomes" id="UP000001402">
    <property type="component" value="Chromosome"/>
</dbReference>
<name>E6VDM6_RHOPX</name>
<protein>
    <submittedName>
        <fullName evidence="2">Uncharacterized protein</fullName>
    </submittedName>
</protein>